<dbReference type="InterPro" id="IPR058584">
    <property type="entry name" value="IMB1_TNPO1-like_TPR"/>
</dbReference>
<dbReference type="GO" id="GO:1902004">
    <property type="term" value="P:positive regulation of amyloid-beta formation"/>
    <property type="evidence" value="ECO:0007669"/>
    <property type="project" value="TreeGrafter"/>
</dbReference>
<comment type="caution">
    <text evidence="15">The sequence shown here is derived from an EMBL/GenBank/DDBJ whole genome shotgun (WGS) entry which is preliminary data.</text>
</comment>
<evidence type="ECO:0000256" key="7">
    <source>
        <dbReference type="ARBA" id="ARBA00023242"/>
    </source>
</evidence>
<evidence type="ECO:0000256" key="6">
    <source>
        <dbReference type="ARBA" id="ARBA00022927"/>
    </source>
</evidence>
<evidence type="ECO:0000256" key="10">
    <source>
        <dbReference type="ARBA" id="ARBA00076938"/>
    </source>
</evidence>
<dbReference type="GO" id="GO:0031981">
    <property type="term" value="C:nuclear lumen"/>
    <property type="evidence" value="ECO:0007669"/>
    <property type="project" value="UniProtKB-ARBA"/>
</dbReference>
<gene>
    <name evidence="15" type="ORF">GEV33_004560</name>
</gene>
<keyword evidence="3" id="KW-0813">Transport</keyword>
<keyword evidence="16" id="KW-1185">Reference proteome</keyword>
<evidence type="ECO:0000313" key="15">
    <source>
        <dbReference type="EMBL" id="KAH0818230.1"/>
    </source>
</evidence>
<feature type="domain" description="Gamma-secretase-activating protein C-terminal" evidence="13">
    <location>
        <begin position="623"/>
        <end position="736"/>
    </location>
</feature>
<evidence type="ECO:0000256" key="12">
    <source>
        <dbReference type="SAM" id="MobiDB-lite"/>
    </source>
</evidence>
<dbReference type="Pfam" id="PF13513">
    <property type="entry name" value="HEAT_EZ"/>
    <property type="match status" value="1"/>
</dbReference>
<evidence type="ECO:0000256" key="8">
    <source>
        <dbReference type="ARBA" id="ARBA00038423"/>
    </source>
</evidence>
<dbReference type="Proteomes" id="UP000719412">
    <property type="component" value="Unassembled WGS sequence"/>
</dbReference>
<evidence type="ECO:0000259" key="13">
    <source>
        <dbReference type="Pfam" id="PF14959"/>
    </source>
</evidence>
<dbReference type="InterPro" id="IPR026172">
    <property type="entry name" value="GSAP_fam"/>
</dbReference>
<feature type="compositionally biased region" description="Acidic residues" evidence="12">
    <location>
        <begin position="1119"/>
        <end position="1130"/>
    </location>
</feature>
<evidence type="ECO:0000256" key="2">
    <source>
        <dbReference type="ARBA" id="ARBA00004496"/>
    </source>
</evidence>
<keyword evidence="4" id="KW-0963">Cytoplasm</keyword>
<dbReference type="InterPro" id="IPR016024">
    <property type="entry name" value="ARM-type_fold"/>
</dbReference>
<keyword evidence="7" id="KW-0539">Nucleus</keyword>
<feature type="region of interest" description="Disordered" evidence="12">
    <location>
        <begin position="1081"/>
        <end position="1130"/>
    </location>
</feature>
<dbReference type="InterPro" id="IPR011989">
    <property type="entry name" value="ARM-like"/>
</dbReference>
<evidence type="ECO:0000313" key="16">
    <source>
        <dbReference type="Proteomes" id="UP000719412"/>
    </source>
</evidence>
<feature type="compositionally biased region" description="Basic and acidic residues" evidence="12">
    <location>
        <begin position="1083"/>
        <end position="1092"/>
    </location>
</feature>
<keyword evidence="6" id="KW-0653">Protein transport</keyword>
<proteinExistence type="inferred from homology"/>
<name>A0A8J6HG84_TENMO</name>
<feature type="compositionally biased region" description="Polar residues" evidence="12">
    <location>
        <begin position="1100"/>
        <end position="1118"/>
    </location>
</feature>
<feature type="domain" description="Importin subunit beta-1/Transportin-1-like TPR repeats" evidence="14">
    <location>
        <begin position="1247"/>
        <end position="1479"/>
    </location>
</feature>
<keyword evidence="5" id="KW-0677">Repeat</keyword>
<evidence type="ECO:0000256" key="3">
    <source>
        <dbReference type="ARBA" id="ARBA00022448"/>
    </source>
</evidence>
<dbReference type="Gene3D" id="1.25.10.10">
    <property type="entry name" value="Leucine-rich Repeat Variant"/>
    <property type="match status" value="2"/>
</dbReference>
<evidence type="ECO:0000256" key="4">
    <source>
        <dbReference type="ARBA" id="ARBA00022490"/>
    </source>
</evidence>
<dbReference type="SUPFAM" id="SSF48371">
    <property type="entry name" value="ARM repeat"/>
    <property type="match status" value="1"/>
</dbReference>
<sequence>MADVYYLSKVNCIQASIDSSKTFLIYVVKEVDPENNTIFTYRPYLLRLDKEKNEICDLDLERSKQILVQFLYQKHSVLSESSNVKFLILIHQECILQYQIKNDTSKMNAESFFYESLVRKFSWAQWDPVHQTLYYIHNRKPSRCLVEGEEDTFTNVTTKTSPTLSGLQFHDDLPHESVLNIPLNLPHLSTVAGNCGIYEDDTVPLRIHDCSLDLIVLTDSSGYVCVCHHYLYQPIQPTAELKDDDTSLVHFAYSVTVLHQSCVVHCVVPGLPWSKAKTIRPLFKFYGDHMLVFLPEVCTHLLDIGAMHEPCCHVTTKPMLSDLETHKICLTSLVTLGDDYVINLATLDLIDMTVPTNLLVQTFKGDTILGNKLSIIHYLILHRSEIETVSELISWQAEKPLSLGLPQVLKEFLIGSSYASVHRNLPSDASHLINLLPITTQHMGNELEVKINDKIICLSQDVLWNASMMLLSPQQRIVPYRSDIWVKLWEQLAKISKGKQRFKPNQVVEKLLVSLVCYQPEALSRSSTPMSPSGSLGSSAVLNDFLSIGNQCGRKSQLDALPFYEIESCTASKQEHIISVNLRELSMHLLKQSAENKMSKFQWQSQTPMHVHAVATRYITAQLEQSRFLCQILCKAATFDPRQELDKGFVYIEQLQEERRYILFTILERYYLSVESIAFPLPQGFTSFFTFLGYKTLSFDMFLQYIQRNVLELQVDVMKIIMADIDNSKGGLQQKLKLLTLLPRSRAKRLLNQWNHPVSLMLRAREHALNILSGVETGTARLHGIQKNKAFRGLTAFPSGDRLSPLDTFLDLLTAKASLTDLDFGLLIEATETSTEEFIEPGRLLFVNVAGFLVSEPKSTWNEPESTWNDPEPTRTRNEPEWTRNEPEWTRNEPEWTRNDPYPERTGVDPERTGVNRERTGVGPERPGVDLERLGADPYPKRTGVDPERTGVDPERTGVDLERTEGGPERTGIDLEQPGADPYPERTGTDYGALVMLLEVRLDRLIPQIENIIEYMLVRTQDGDEGVALEACEFWLSLAEQPVCRNVLGPYLSRLIPVLVRSMKYSEIDIILLKGDVEEDESVPDRDEDIRPRFHKSKTTIKANSTTQNGTNPENGTVETDDDFDDGDDGDDGSLSDWNLRKCSAAALDVLANVFREDLLPILTPILKETLFHQDWNIKESGILALGAIAEGCMSGMINYLPELIPYLFSCLNDKKALVRAITCWTLSRYSHWVVSQPHDLYLKPLMTELLKKILDGNKRVQEAACSAFATLEEEACTELVPYLGFILETLVFAFSKYQHKNLLILYDAIGTLADSVGHHLNKPDFINMLMPPLIQKWNILKDEDKDLFPLLECLSSIATALQSGFLPYCEPVYCRCVSLVQHTLYLQMANLQNPDQFDAPDKDFMIVALDLLSGLAEGLDGHIEKLVQNSNIMELLHHCMQDSMPEVRQSSFALLGDLTKACFQHAKYSKNTFRKYWCISLRNIRDNEEKDNAFRGMCQMIQLNPGGVVNDFIFFCDAVASWITPKDDLKEAFIKKIGEDLVINFRHNLMKDSHNFMEYEVTQGTGDNRQFVEPGWGNLETCRENSSQVLPGSRGWVL</sequence>
<dbReference type="FunFam" id="1.25.10.10:FF:000028">
    <property type="entry name" value="Transportin-1 isoform 1"/>
    <property type="match status" value="1"/>
</dbReference>
<evidence type="ECO:0000256" key="5">
    <source>
        <dbReference type="ARBA" id="ARBA00022737"/>
    </source>
</evidence>
<accession>A0A8J6HG84</accession>
<dbReference type="PANTHER" id="PTHR13630">
    <property type="entry name" value="GAMMA-SECRETASE-ACTIVATING PROTEIN"/>
    <property type="match status" value="1"/>
</dbReference>
<comment type="subcellular location">
    <subcellularLocation>
        <location evidence="2">Cytoplasm</location>
    </subcellularLocation>
    <subcellularLocation>
        <location evidence="1">Nucleus</location>
    </subcellularLocation>
</comment>
<dbReference type="Pfam" id="PF25574">
    <property type="entry name" value="TPR_IMB1"/>
    <property type="match status" value="1"/>
</dbReference>
<feature type="region of interest" description="Disordered" evidence="12">
    <location>
        <begin position="858"/>
        <end position="985"/>
    </location>
</feature>
<dbReference type="EMBL" id="JABDTM020018156">
    <property type="protein sequence ID" value="KAH0818230.1"/>
    <property type="molecule type" value="Genomic_DNA"/>
</dbReference>
<comment type="similarity">
    <text evidence="8">Belongs to the importin beta family. Importin beta-2 subfamily.</text>
</comment>
<evidence type="ECO:0000256" key="11">
    <source>
        <dbReference type="ARBA" id="ARBA00080641"/>
    </source>
</evidence>
<organism evidence="15 16">
    <name type="scientific">Tenebrio molitor</name>
    <name type="common">Yellow mealworm beetle</name>
    <dbReference type="NCBI Taxonomy" id="7067"/>
    <lineage>
        <taxon>Eukaryota</taxon>
        <taxon>Metazoa</taxon>
        <taxon>Ecdysozoa</taxon>
        <taxon>Arthropoda</taxon>
        <taxon>Hexapoda</taxon>
        <taxon>Insecta</taxon>
        <taxon>Pterygota</taxon>
        <taxon>Neoptera</taxon>
        <taxon>Endopterygota</taxon>
        <taxon>Coleoptera</taxon>
        <taxon>Polyphaga</taxon>
        <taxon>Cucujiformia</taxon>
        <taxon>Tenebrionidae</taxon>
        <taxon>Tenebrio</taxon>
    </lineage>
</organism>
<dbReference type="GO" id="GO:0015031">
    <property type="term" value="P:protein transport"/>
    <property type="evidence" value="ECO:0007669"/>
    <property type="project" value="UniProtKB-KW"/>
</dbReference>
<dbReference type="InterPro" id="IPR028010">
    <property type="entry name" value="GSAP_C_dom"/>
</dbReference>
<feature type="compositionally biased region" description="Basic and acidic residues" evidence="12">
    <location>
        <begin position="872"/>
        <end position="920"/>
    </location>
</feature>
<protein>
    <recommendedName>
        <fullName evidence="9">Transportin-1</fullName>
    </recommendedName>
    <alternativeName>
        <fullName evidence="10">Importin beta-2</fullName>
    </alternativeName>
    <alternativeName>
        <fullName evidence="11">Karyopherin beta-2</fullName>
    </alternativeName>
</protein>
<evidence type="ECO:0000256" key="1">
    <source>
        <dbReference type="ARBA" id="ARBA00004123"/>
    </source>
</evidence>
<dbReference type="Pfam" id="PF14959">
    <property type="entry name" value="GSAP-16"/>
    <property type="match status" value="1"/>
</dbReference>
<feature type="compositionally biased region" description="Basic and acidic residues" evidence="12">
    <location>
        <begin position="927"/>
        <end position="973"/>
    </location>
</feature>
<dbReference type="GO" id="GO:0005802">
    <property type="term" value="C:trans-Golgi network"/>
    <property type="evidence" value="ECO:0007669"/>
    <property type="project" value="TreeGrafter"/>
</dbReference>
<dbReference type="PANTHER" id="PTHR13630:SF1">
    <property type="entry name" value="GAMMA-SECRETASE-ACTIVATING PROTEIN"/>
    <property type="match status" value="1"/>
</dbReference>
<reference evidence="15" key="2">
    <citation type="submission" date="2021-08" db="EMBL/GenBank/DDBJ databases">
        <authorList>
            <person name="Eriksson T."/>
        </authorList>
    </citation>
    <scope>NUCLEOTIDE SEQUENCE</scope>
    <source>
        <strain evidence="15">Stoneville</strain>
        <tissue evidence="15">Whole head</tissue>
    </source>
</reference>
<feature type="compositionally biased region" description="Polar residues" evidence="12">
    <location>
        <begin position="858"/>
        <end position="869"/>
    </location>
</feature>
<evidence type="ECO:0000259" key="14">
    <source>
        <dbReference type="Pfam" id="PF25574"/>
    </source>
</evidence>
<evidence type="ECO:0000256" key="9">
    <source>
        <dbReference type="ARBA" id="ARBA00067327"/>
    </source>
</evidence>
<reference evidence="15" key="1">
    <citation type="journal article" date="2020" name="J Insects Food Feed">
        <title>The yellow mealworm (Tenebrio molitor) genome: a resource for the emerging insects as food and feed industry.</title>
        <authorList>
            <person name="Eriksson T."/>
            <person name="Andere A."/>
            <person name="Kelstrup H."/>
            <person name="Emery V."/>
            <person name="Picard C."/>
        </authorList>
    </citation>
    <scope>NUCLEOTIDE SEQUENCE</scope>
    <source>
        <strain evidence="15">Stoneville</strain>
        <tissue evidence="15">Whole head</tissue>
    </source>
</reference>